<organism evidence="1 2">
    <name type="scientific">[Clostridium] symbiosum ATCC 14940</name>
    <dbReference type="NCBI Taxonomy" id="411472"/>
    <lineage>
        <taxon>Bacteria</taxon>
        <taxon>Bacillati</taxon>
        <taxon>Bacillota</taxon>
        <taxon>Clostridia</taxon>
        <taxon>Lachnospirales</taxon>
        <taxon>Lachnospiraceae</taxon>
        <taxon>Otoolea</taxon>
    </lineage>
</organism>
<sequence length="201" mass="22823">MKVRKYFTATTRLEKAESGKLKFTGGMKMMQKQTKYRLCETLCILVLTFSLSGCTKNMADTISTTEINGQDMEVEFSESNENKVWTEEEIKSKFSDRFNQDKHLEIVDYEVVSDNAYERIGAVLLKDRDTGAAEVAFIDNEGDFQKLGISAELAPEPEFTYIGNGVVSFKLLTVEGTLYTCEVSFTKENDEIKFVVNEIFD</sequence>
<comment type="caution">
    <text evidence="1">The sequence shown here is derived from an EMBL/GenBank/DDBJ whole genome shotgun (WGS) entry which is preliminary data.</text>
</comment>
<gene>
    <name evidence="1" type="ORF">CLOSYM_01343</name>
</gene>
<evidence type="ECO:0000313" key="2">
    <source>
        <dbReference type="Proteomes" id="UP000016491"/>
    </source>
</evidence>
<accession>A0ABC9U0H2</accession>
<protein>
    <submittedName>
        <fullName evidence="1">Uncharacterized protein</fullName>
    </submittedName>
</protein>
<dbReference type="Proteomes" id="UP000016491">
    <property type="component" value="Unassembled WGS sequence"/>
</dbReference>
<name>A0ABC9U0H2_CLOSY</name>
<dbReference type="EMBL" id="AWSU01000109">
    <property type="protein sequence ID" value="ERI78750.1"/>
    <property type="molecule type" value="Genomic_DNA"/>
</dbReference>
<evidence type="ECO:0000313" key="1">
    <source>
        <dbReference type="EMBL" id="ERI78750.1"/>
    </source>
</evidence>
<reference evidence="1 2" key="1">
    <citation type="submission" date="2013-07" db="EMBL/GenBank/DDBJ databases">
        <authorList>
            <person name="Weinstock G."/>
            <person name="Sodergren E."/>
            <person name="Wylie T."/>
            <person name="Fulton L."/>
            <person name="Fulton R."/>
            <person name="Fronick C."/>
            <person name="O'Laughlin M."/>
            <person name="Godfrey J."/>
            <person name="Miner T."/>
            <person name="Herter B."/>
            <person name="Appelbaum E."/>
            <person name="Cordes M."/>
            <person name="Lek S."/>
            <person name="Wollam A."/>
            <person name="Pepin K.H."/>
            <person name="Palsikar V.B."/>
            <person name="Mitreva M."/>
            <person name="Wilson R.K."/>
        </authorList>
    </citation>
    <scope>NUCLEOTIDE SEQUENCE [LARGE SCALE GENOMIC DNA]</scope>
    <source>
        <strain evidence="1 2">ATCC 14940</strain>
    </source>
</reference>
<dbReference type="AlphaFoldDB" id="A0ABC9U0H2"/>
<proteinExistence type="predicted"/>